<dbReference type="InterPro" id="IPR006311">
    <property type="entry name" value="TAT_signal"/>
</dbReference>
<feature type="signal peptide" evidence="4">
    <location>
        <begin position="1"/>
        <end position="22"/>
    </location>
</feature>
<evidence type="ECO:0000256" key="2">
    <source>
        <dbReference type="ARBA" id="ARBA00022801"/>
    </source>
</evidence>
<dbReference type="SUPFAM" id="SSF56300">
    <property type="entry name" value="Metallo-dependent phosphatases"/>
    <property type="match status" value="1"/>
</dbReference>
<feature type="chain" id="PRO_5046433677" evidence="4">
    <location>
        <begin position="23"/>
        <end position="285"/>
    </location>
</feature>
<dbReference type="InterPro" id="IPR029052">
    <property type="entry name" value="Metallo-depent_PP-like"/>
</dbReference>
<evidence type="ECO:0000256" key="4">
    <source>
        <dbReference type="SAM" id="SignalP"/>
    </source>
</evidence>
<evidence type="ECO:0000256" key="1">
    <source>
        <dbReference type="ARBA" id="ARBA00022729"/>
    </source>
</evidence>
<feature type="domain" description="Calcineurin-like phosphoesterase" evidence="5">
    <location>
        <begin position="35"/>
        <end position="215"/>
    </location>
</feature>
<sequence length="285" mass="31160">MIRRRQLLGLIAAAALGLPLLAAPGQGNSSAARLHVLATGDSGSGNAHQRAVGQRMGDVHRRAPVDLVLLAGDNIYPSGDLALVESSFRRPYSALLQAGVPFHAVLGNHDIRTANGDQQIAYKPFGMKGRWYTLRRGPVQFFLLDTNVNAPWQHQRPWLQQALAASTAPWKVVVGHHPMRSSGFYGDDPAAIARLAPLFRRYGVQLYINGHDHHYERTRPIDGTTYLTVGNGGAQLRAVLPNANTARALSTYGFAELSATADRLRIDAWDSQGRRIDQAELLRPN</sequence>
<dbReference type="PANTHER" id="PTHR10161">
    <property type="entry name" value="TARTRATE-RESISTANT ACID PHOSPHATASE TYPE 5"/>
    <property type="match status" value="1"/>
</dbReference>
<keyword evidence="2" id="KW-0378">Hydrolase</keyword>
<evidence type="ECO:0000256" key="3">
    <source>
        <dbReference type="ARBA" id="ARBA00023136"/>
    </source>
</evidence>
<name>A0ABU5ST38_9CYAN</name>
<dbReference type="InterPro" id="IPR004843">
    <property type="entry name" value="Calcineurin-like_PHP"/>
</dbReference>
<dbReference type="Proteomes" id="UP001302329">
    <property type="component" value="Unassembled WGS sequence"/>
</dbReference>
<dbReference type="EMBL" id="JAYGHY010000007">
    <property type="protein sequence ID" value="MEA5441696.1"/>
    <property type="molecule type" value="Genomic_DNA"/>
</dbReference>
<comment type="caution">
    <text evidence="6">The sequence shown here is derived from an EMBL/GenBank/DDBJ whole genome shotgun (WGS) entry which is preliminary data.</text>
</comment>
<dbReference type="Pfam" id="PF00149">
    <property type="entry name" value="Metallophos"/>
    <property type="match status" value="1"/>
</dbReference>
<dbReference type="PROSITE" id="PS51318">
    <property type="entry name" value="TAT"/>
    <property type="match status" value="1"/>
</dbReference>
<keyword evidence="1 4" id="KW-0732">Signal</keyword>
<dbReference type="Gene3D" id="3.60.21.10">
    <property type="match status" value="1"/>
</dbReference>
<keyword evidence="3" id="KW-0472">Membrane</keyword>
<evidence type="ECO:0000313" key="7">
    <source>
        <dbReference type="Proteomes" id="UP001302329"/>
    </source>
</evidence>
<dbReference type="PANTHER" id="PTHR10161:SF14">
    <property type="entry name" value="TARTRATE-RESISTANT ACID PHOSPHATASE TYPE 5"/>
    <property type="match status" value="1"/>
</dbReference>
<reference evidence="6 7" key="1">
    <citation type="submission" date="2023-12" db="EMBL/GenBank/DDBJ databases">
        <title>Baltic Sea Cyanobacteria.</title>
        <authorList>
            <person name="Delbaje E."/>
            <person name="Fewer D.P."/>
            <person name="Shishido T.K."/>
        </authorList>
    </citation>
    <scope>NUCLEOTIDE SEQUENCE [LARGE SCALE GENOMIC DNA]</scope>
    <source>
        <strain evidence="6 7">UHCC 0281</strain>
    </source>
</reference>
<protein>
    <submittedName>
        <fullName evidence="6">Metallophosphoesterase</fullName>
    </submittedName>
</protein>
<evidence type="ECO:0000313" key="6">
    <source>
        <dbReference type="EMBL" id="MEA5441696.1"/>
    </source>
</evidence>
<dbReference type="RefSeq" id="WP_323355811.1">
    <property type="nucleotide sequence ID" value="NZ_JAYGHY010000007.1"/>
</dbReference>
<organism evidence="6 7">
    <name type="scientific">Cyanobium gracile UHCC 0281</name>
    <dbReference type="NCBI Taxonomy" id="3110309"/>
    <lineage>
        <taxon>Bacteria</taxon>
        <taxon>Bacillati</taxon>
        <taxon>Cyanobacteriota</taxon>
        <taxon>Cyanophyceae</taxon>
        <taxon>Synechococcales</taxon>
        <taxon>Prochlorococcaceae</taxon>
        <taxon>Cyanobium</taxon>
    </lineage>
</organism>
<proteinExistence type="predicted"/>
<dbReference type="InterPro" id="IPR051558">
    <property type="entry name" value="Metallophosphoesterase_PAP"/>
</dbReference>
<accession>A0ABU5ST38</accession>
<evidence type="ECO:0000259" key="5">
    <source>
        <dbReference type="Pfam" id="PF00149"/>
    </source>
</evidence>
<keyword evidence="7" id="KW-1185">Reference proteome</keyword>
<gene>
    <name evidence="6" type="ORF">VB739_03925</name>
</gene>